<dbReference type="InterPro" id="IPR023296">
    <property type="entry name" value="Glyco_hydro_beta-prop_sf"/>
</dbReference>
<dbReference type="SUPFAM" id="SSF75005">
    <property type="entry name" value="Arabinanase/levansucrase/invertase"/>
    <property type="match status" value="1"/>
</dbReference>
<dbReference type="AlphaFoldDB" id="A0A261SV21"/>
<evidence type="ECO:0000313" key="2">
    <source>
        <dbReference type="Proteomes" id="UP000217005"/>
    </source>
</evidence>
<sequence length="272" mass="29087">MHGSVFAPNASEPQGIGPAQVFYDGSSARPFKMIYLVRGTPVGTTLRLADSTDGQNWTRVGDVLTSTEPFEATGVSPSWVFQNENGEWVLLYHAYESLDKAHAAIAYAPSLGTPFANKKIIYSPDGKQHAVSGALKSSNVATVSGTVLIGQPHVLRANDGSAMEPVIPVKQVGTTVYFDRPLLAAYPSGTMASVLRNKVDPSYVVKEADGTYMAYFTGYGQFPGVLSEYTARFRSPALTGPWTAAKDGFGFQPWAPDSILSTENPAAVIQAQ</sequence>
<accession>A0A261SV21</accession>
<protein>
    <recommendedName>
        <fullName evidence="3">Xylosidase</fullName>
    </recommendedName>
</protein>
<organism evidence="1 2">
    <name type="scientific">Bordetella genomosp. 1</name>
    <dbReference type="NCBI Taxonomy" id="1395607"/>
    <lineage>
        <taxon>Bacteria</taxon>
        <taxon>Pseudomonadati</taxon>
        <taxon>Pseudomonadota</taxon>
        <taxon>Betaproteobacteria</taxon>
        <taxon>Burkholderiales</taxon>
        <taxon>Alcaligenaceae</taxon>
        <taxon>Bordetella</taxon>
    </lineage>
</organism>
<dbReference type="Proteomes" id="UP000217005">
    <property type="component" value="Unassembled WGS sequence"/>
</dbReference>
<gene>
    <name evidence="1" type="ORF">CEG14_04120</name>
</gene>
<proteinExistence type="predicted"/>
<evidence type="ECO:0008006" key="3">
    <source>
        <dbReference type="Google" id="ProtNLM"/>
    </source>
</evidence>
<dbReference type="EMBL" id="NEVL01000001">
    <property type="protein sequence ID" value="OZI40941.1"/>
    <property type="molecule type" value="Genomic_DNA"/>
</dbReference>
<comment type="caution">
    <text evidence="1">The sequence shown here is derived from an EMBL/GenBank/DDBJ whole genome shotgun (WGS) entry which is preliminary data.</text>
</comment>
<evidence type="ECO:0000313" key="1">
    <source>
        <dbReference type="EMBL" id="OZI40941.1"/>
    </source>
</evidence>
<reference evidence="1 2" key="1">
    <citation type="submission" date="2017-05" db="EMBL/GenBank/DDBJ databases">
        <title>Complete and WGS of Bordetella genogroups.</title>
        <authorList>
            <person name="Spilker T."/>
            <person name="LiPuma J."/>
        </authorList>
    </citation>
    <scope>NUCLEOTIDE SEQUENCE [LARGE SCALE GENOMIC DNA]</scope>
    <source>
        <strain evidence="1 2">AU17610</strain>
    </source>
</reference>
<name>A0A261SV21_9BORD</name>
<dbReference type="Gene3D" id="2.115.10.20">
    <property type="entry name" value="Glycosyl hydrolase domain, family 43"/>
    <property type="match status" value="1"/>
</dbReference>